<dbReference type="RefSeq" id="WP_245732454.1">
    <property type="nucleotide sequence ID" value="NZ_FODY01000017.1"/>
</dbReference>
<dbReference type="GO" id="GO:0046872">
    <property type="term" value="F:metal ion binding"/>
    <property type="evidence" value="ECO:0007669"/>
    <property type="project" value="UniProtKB-KW"/>
</dbReference>
<dbReference type="STRING" id="112903.SAMN04490178_11714"/>
<evidence type="ECO:0000259" key="14">
    <source>
        <dbReference type="Pfam" id="PF00294"/>
    </source>
</evidence>
<keyword evidence="5 13" id="KW-0808">Transferase</keyword>
<feature type="binding site" evidence="13">
    <location>
        <begin position="260"/>
        <end position="261"/>
    </location>
    <ligand>
        <name>ATP</name>
        <dbReference type="ChEBI" id="CHEBI:30616"/>
    </ligand>
</feature>
<comment type="pathway">
    <text evidence="13">Carbohydrate metabolism; D-ribose degradation; D-ribose 5-phosphate from beta-D-ribopyranose: step 2/2.</text>
</comment>
<evidence type="ECO:0000256" key="5">
    <source>
        <dbReference type="ARBA" id="ARBA00022679"/>
    </source>
</evidence>
<dbReference type="InterPro" id="IPR029056">
    <property type="entry name" value="Ribokinase-like"/>
</dbReference>
<dbReference type="InterPro" id="IPR011611">
    <property type="entry name" value="PfkB_dom"/>
</dbReference>
<comment type="subcellular location">
    <subcellularLocation>
        <location evidence="13">Cytoplasm</location>
    </subcellularLocation>
</comment>
<comment type="activity regulation">
    <text evidence="13">Activated by a monovalent cation that binds near, but not in, the active site. The most likely occupant of the site in vivo is potassium. Ion binding induces a conformational change that may alter substrate affinity.</text>
</comment>
<evidence type="ECO:0000256" key="1">
    <source>
        <dbReference type="ARBA" id="ARBA00005380"/>
    </source>
</evidence>
<dbReference type="GO" id="GO:0004747">
    <property type="term" value="F:ribokinase activity"/>
    <property type="evidence" value="ECO:0007669"/>
    <property type="project" value="UniProtKB-UniRule"/>
</dbReference>
<feature type="active site" description="Proton acceptor" evidence="13">
    <location>
        <position position="261"/>
    </location>
</feature>
<evidence type="ECO:0000313" key="16">
    <source>
        <dbReference type="Proteomes" id="UP000198847"/>
    </source>
</evidence>
<keyword evidence="6 13" id="KW-0479">Metal-binding</keyword>
<dbReference type="GO" id="GO:0019303">
    <property type="term" value="P:D-ribose catabolic process"/>
    <property type="evidence" value="ECO:0007669"/>
    <property type="project" value="UniProtKB-UniRule"/>
</dbReference>
<evidence type="ECO:0000256" key="11">
    <source>
        <dbReference type="ARBA" id="ARBA00022958"/>
    </source>
</evidence>
<evidence type="ECO:0000256" key="6">
    <source>
        <dbReference type="ARBA" id="ARBA00022723"/>
    </source>
</evidence>
<evidence type="ECO:0000256" key="4">
    <source>
        <dbReference type="ARBA" id="ARBA00022490"/>
    </source>
</evidence>
<sequence length="319" mass="32413">MTGRMRGSVQTRPILVVGSLNMDLVATAKRLPQSGETVFGQSFATFPGGKGANQAVAAGKLGGRVIMAGCVGSDVFGEALLHSLTESGVTSACVRQVAGATGTALITVAESGDNMIVVVPGANECCAPQDVDAALAVLPEPGILLVQHEVPSATVEYAVRAAKQTGWTVILNPAPARPLPAKLLSLVDIITPNETEATALTGLPVTNPADAKLAAGRLLKQGVKQVIITMGAQGAFYMTPGSEAVIPPIAVTAVDTTAAGDAYTGALAAALGEGQAMPEALRFAAVAAGLAVTRPGAQAALPWRGEVDRYLEDKERTLV</sequence>
<keyword evidence="16" id="KW-1185">Reference proteome</keyword>
<dbReference type="CDD" id="cd01174">
    <property type="entry name" value="ribokinase"/>
    <property type="match status" value="1"/>
</dbReference>
<keyword evidence="4 13" id="KW-0963">Cytoplasm</keyword>
<evidence type="ECO:0000256" key="8">
    <source>
        <dbReference type="ARBA" id="ARBA00022777"/>
    </source>
</evidence>
<protein>
    <recommendedName>
        <fullName evidence="3 13">Ribokinase</fullName>
        <shortName evidence="13">RK</shortName>
        <ecNumber evidence="2 13">2.7.1.15</ecNumber>
    </recommendedName>
</protein>
<evidence type="ECO:0000256" key="10">
    <source>
        <dbReference type="ARBA" id="ARBA00022842"/>
    </source>
</evidence>
<keyword evidence="9 13" id="KW-0067">ATP-binding</keyword>
<dbReference type="GO" id="GO:0005829">
    <property type="term" value="C:cytosol"/>
    <property type="evidence" value="ECO:0007669"/>
    <property type="project" value="TreeGrafter"/>
</dbReference>
<reference evidence="15 16" key="1">
    <citation type="submission" date="2016-10" db="EMBL/GenBank/DDBJ databases">
        <authorList>
            <person name="de Groot N.N."/>
        </authorList>
    </citation>
    <scope>NUCLEOTIDE SEQUENCE [LARGE SCALE GENOMIC DNA]</scope>
    <source>
        <strain evidence="15 16">DSM 13305</strain>
    </source>
</reference>
<dbReference type="InterPro" id="IPR002173">
    <property type="entry name" value="Carboh/pur_kinase_PfkB_CS"/>
</dbReference>
<dbReference type="InterPro" id="IPR002139">
    <property type="entry name" value="Ribo/fructo_kinase"/>
</dbReference>
<feature type="binding site" evidence="13">
    <location>
        <begin position="49"/>
        <end position="53"/>
    </location>
    <ligand>
        <name>substrate</name>
    </ligand>
</feature>
<dbReference type="SUPFAM" id="SSF53613">
    <property type="entry name" value="Ribokinase-like"/>
    <property type="match status" value="1"/>
</dbReference>
<feature type="binding site" evidence="13">
    <location>
        <position position="296"/>
    </location>
    <ligand>
        <name>K(+)</name>
        <dbReference type="ChEBI" id="CHEBI:29103"/>
    </ligand>
</feature>
<comment type="catalytic activity">
    <reaction evidence="13">
        <text>D-ribose + ATP = D-ribose 5-phosphate + ADP + H(+)</text>
        <dbReference type="Rhea" id="RHEA:13697"/>
        <dbReference type="ChEBI" id="CHEBI:15378"/>
        <dbReference type="ChEBI" id="CHEBI:30616"/>
        <dbReference type="ChEBI" id="CHEBI:47013"/>
        <dbReference type="ChEBI" id="CHEBI:78346"/>
        <dbReference type="ChEBI" id="CHEBI:456216"/>
        <dbReference type="EC" id="2.7.1.15"/>
    </reaction>
</comment>
<dbReference type="Pfam" id="PF00294">
    <property type="entry name" value="PfkB"/>
    <property type="match status" value="1"/>
</dbReference>
<comment type="function">
    <text evidence="13">Catalyzes the phosphorylation of ribose at O-5 in a reaction requiring ATP and magnesium. The resulting D-ribose-5-phosphate can then be used either for sythesis of nucleotides, histidine, and tryptophan, or as a component of the pentose phosphate pathway.</text>
</comment>
<dbReference type="PRINTS" id="PR00990">
    <property type="entry name" value="RIBOKINASE"/>
</dbReference>
<comment type="similarity">
    <text evidence="13">Belongs to the carbohydrate kinase PfkB family. Ribokinase subfamily.</text>
</comment>
<dbReference type="UniPathway" id="UPA00916">
    <property type="reaction ID" value="UER00889"/>
</dbReference>
<dbReference type="HAMAP" id="MF_01987">
    <property type="entry name" value="Ribokinase"/>
    <property type="match status" value="1"/>
</dbReference>
<dbReference type="AlphaFoldDB" id="A0A1H8WPB1"/>
<keyword evidence="12 13" id="KW-0119">Carbohydrate metabolism</keyword>
<evidence type="ECO:0000313" key="15">
    <source>
        <dbReference type="EMBL" id="SEP29462.1"/>
    </source>
</evidence>
<feature type="binding site" evidence="13">
    <location>
        <begin position="21"/>
        <end position="23"/>
    </location>
    <ligand>
        <name>substrate</name>
    </ligand>
</feature>
<dbReference type="PANTHER" id="PTHR10584">
    <property type="entry name" value="SUGAR KINASE"/>
    <property type="match status" value="1"/>
</dbReference>
<feature type="binding site" evidence="13">
    <location>
        <position position="149"/>
    </location>
    <ligand>
        <name>substrate</name>
    </ligand>
</feature>
<name>A0A1H8WPB1_9FIRM</name>
<dbReference type="FunFam" id="3.40.1190.20:FF:000012">
    <property type="entry name" value="Ribokinase"/>
    <property type="match status" value="1"/>
</dbReference>
<evidence type="ECO:0000256" key="13">
    <source>
        <dbReference type="HAMAP-Rule" id="MF_01987"/>
    </source>
</evidence>
<dbReference type="EC" id="2.7.1.15" evidence="2 13"/>
<evidence type="ECO:0000256" key="3">
    <source>
        <dbReference type="ARBA" id="ARBA00016943"/>
    </source>
</evidence>
<feature type="binding site" evidence="13">
    <location>
        <begin position="229"/>
        <end position="234"/>
    </location>
    <ligand>
        <name>ATP</name>
        <dbReference type="ChEBI" id="CHEBI:30616"/>
    </ligand>
</feature>
<proteinExistence type="inferred from homology"/>
<evidence type="ECO:0000256" key="12">
    <source>
        <dbReference type="ARBA" id="ARBA00023277"/>
    </source>
</evidence>
<dbReference type="InterPro" id="IPR011877">
    <property type="entry name" value="Ribokinase"/>
</dbReference>
<organism evidence="15 16">
    <name type="scientific">Propionispora vibrioides</name>
    <dbReference type="NCBI Taxonomy" id="112903"/>
    <lineage>
        <taxon>Bacteria</taxon>
        <taxon>Bacillati</taxon>
        <taxon>Bacillota</taxon>
        <taxon>Negativicutes</taxon>
        <taxon>Selenomonadales</taxon>
        <taxon>Sporomusaceae</taxon>
        <taxon>Propionispora</taxon>
    </lineage>
</organism>
<feature type="binding site" evidence="13">
    <location>
        <position position="193"/>
    </location>
    <ligand>
        <name>ATP</name>
        <dbReference type="ChEBI" id="CHEBI:30616"/>
    </ligand>
</feature>
<comment type="subunit">
    <text evidence="13">Homodimer.</text>
</comment>
<comment type="cofactor">
    <cofactor evidence="13">
        <name>Mg(2+)</name>
        <dbReference type="ChEBI" id="CHEBI:18420"/>
    </cofactor>
    <text evidence="13">Requires a divalent cation, most likely magnesium in vivo, as an electrophilic catalyst to aid phosphoryl group transfer. It is the chelate of the metal and the nucleotide that is the actual substrate.</text>
</comment>
<dbReference type="PANTHER" id="PTHR10584:SF166">
    <property type="entry name" value="RIBOKINASE"/>
    <property type="match status" value="1"/>
</dbReference>
<comment type="caution">
    <text evidence="13">Lacks conserved residue(s) required for the propagation of feature annotation.</text>
</comment>
<comment type="similarity">
    <text evidence="1">Belongs to the carbohydrate kinase pfkB family.</text>
</comment>
<feature type="domain" description="Carbohydrate kinase PfkB" evidence="14">
    <location>
        <begin position="14"/>
        <end position="303"/>
    </location>
</feature>
<dbReference type="NCBIfam" id="TIGR02152">
    <property type="entry name" value="D_ribokin_bact"/>
    <property type="match status" value="1"/>
</dbReference>
<evidence type="ECO:0000256" key="7">
    <source>
        <dbReference type="ARBA" id="ARBA00022741"/>
    </source>
</evidence>
<gene>
    <name evidence="13" type="primary">rbsK</name>
    <name evidence="15" type="ORF">SAMN04490178_11714</name>
</gene>
<keyword evidence="10 13" id="KW-0460">Magnesium</keyword>
<keyword evidence="11 13" id="KW-0630">Potassium</keyword>
<feature type="binding site" evidence="13">
    <location>
        <position position="294"/>
    </location>
    <ligand>
        <name>K(+)</name>
        <dbReference type="ChEBI" id="CHEBI:29103"/>
    </ligand>
</feature>
<dbReference type="GO" id="GO:0005524">
    <property type="term" value="F:ATP binding"/>
    <property type="evidence" value="ECO:0007669"/>
    <property type="project" value="UniProtKB-UniRule"/>
</dbReference>
<dbReference type="Gene3D" id="3.40.1190.20">
    <property type="match status" value="1"/>
</dbReference>
<evidence type="ECO:0000256" key="2">
    <source>
        <dbReference type="ARBA" id="ARBA00012035"/>
    </source>
</evidence>
<keyword evidence="7 13" id="KW-0547">Nucleotide-binding</keyword>
<feature type="binding site" evidence="13">
    <location>
        <position position="261"/>
    </location>
    <ligand>
        <name>substrate</name>
    </ligand>
</feature>
<dbReference type="Proteomes" id="UP000198847">
    <property type="component" value="Unassembled WGS sequence"/>
</dbReference>
<accession>A0A1H8WPB1</accession>
<feature type="binding site" evidence="13">
    <location>
        <position position="291"/>
    </location>
    <ligand>
        <name>K(+)</name>
        <dbReference type="ChEBI" id="CHEBI:29103"/>
    </ligand>
</feature>
<dbReference type="PROSITE" id="PS00584">
    <property type="entry name" value="PFKB_KINASES_2"/>
    <property type="match status" value="1"/>
</dbReference>
<evidence type="ECO:0000256" key="9">
    <source>
        <dbReference type="ARBA" id="ARBA00022840"/>
    </source>
</evidence>
<feature type="binding site" evidence="13">
    <location>
        <position position="255"/>
    </location>
    <ligand>
        <name>K(+)</name>
        <dbReference type="ChEBI" id="CHEBI:29103"/>
    </ligand>
</feature>
<dbReference type="EMBL" id="FODY01000017">
    <property type="protein sequence ID" value="SEP29462.1"/>
    <property type="molecule type" value="Genomic_DNA"/>
</dbReference>
<feature type="binding site" evidence="13">
    <location>
        <position position="257"/>
    </location>
    <ligand>
        <name>K(+)</name>
        <dbReference type="ChEBI" id="CHEBI:29103"/>
    </ligand>
</feature>
<keyword evidence="8 13" id="KW-0418">Kinase</keyword>